<dbReference type="InterPro" id="IPR016193">
    <property type="entry name" value="Cytidine_deaminase-like"/>
</dbReference>
<evidence type="ECO:0000259" key="1">
    <source>
        <dbReference type="PROSITE" id="PS51747"/>
    </source>
</evidence>
<gene>
    <name evidence="2" type="ORF">ASV53_18575</name>
</gene>
<proteinExistence type="predicted"/>
<dbReference type="SUPFAM" id="SSF53927">
    <property type="entry name" value="Cytidine deaminase-like"/>
    <property type="match status" value="1"/>
</dbReference>
<dbReference type="RefSeq" id="WP_094958189.1">
    <property type="nucleotide sequence ID" value="NZ_NOIF01000156.1"/>
</dbReference>
<dbReference type="Proteomes" id="UP000215999">
    <property type="component" value="Unassembled WGS sequence"/>
</dbReference>
<protein>
    <submittedName>
        <fullName evidence="2">Riboflavin-specific deaminase</fullName>
    </submittedName>
</protein>
<dbReference type="InterPro" id="IPR002125">
    <property type="entry name" value="CMP_dCMP_dom"/>
</dbReference>
<keyword evidence="3" id="KW-1185">Reference proteome</keyword>
<dbReference type="EMBL" id="NOIF01000156">
    <property type="protein sequence ID" value="OZS42400.1"/>
    <property type="molecule type" value="Genomic_DNA"/>
</dbReference>
<evidence type="ECO:0000313" key="3">
    <source>
        <dbReference type="Proteomes" id="UP000215999"/>
    </source>
</evidence>
<reference evidence="2 3" key="1">
    <citation type="journal article" date="2016" name="Antonie Van Leeuwenhoek">
        <title>Photobacterium sanguinicancri sp. nov. isolated from marine animals.</title>
        <authorList>
            <person name="Gomez-Gil B."/>
            <person name="Roque A."/>
            <person name="Rotllant G."/>
            <person name="Romalde J.L."/>
            <person name="Doce A."/>
            <person name="Eggermont M."/>
            <person name="Defoirdt T."/>
        </authorList>
    </citation>
    <scope>NUCLEOTIDE SEQUENCE [LARGE SCALE GENOMIC DNA]</scope>
    <source>
        <strain evidence="2 3">CAIM 1827</strain>
    </source>
</reference>
<name>A0ABX4FX44_9GAMM</name>
<accession>A0ABX4FX44</accession>
<feature type="domain" description="CMP/dCMP-type deaminase" evidence="1">
    <location>
        <begin position="2"/>
        <end position="141"/>
    </location>
</feature>
<organism evidence="2 3">
    <name type="scientific">Photobacterium sanguinicancri</name>
    <dbReference type="NCBI Taxonomy" id="875932"/>
    <lineage>
        <taxon>Bacteria</taxon>
        <taxon>Pseudomonadati</taxon>
        <taxon>Pseudomonadota</taxon>
        <taxon>Gammaproteobacteria</taxon>
        <taxon>Vibrionales</taxon>
        <taxon>Vibrionaceae</taxon>
        <taxon>Photobacterium</taxon>
    </lineage>
</organism>
<dbReference type="Gene3D" id="3.40.140.10">
    <property type="entry name" value="Cytidine Deaminase, domain 2"/>
    <property type="match status" value="1"/>
</dbReference>
<dbReference type="Pfam" id="PF00383">
    <property type="entry name" value="dCMP_cyt_deam_1"/>
    <property type="match status" value="1"/>
</dbReference>
<dbReference type="PROSITE" id="PS51747">
    <property type="entry name" value="CYT_DCMP_DEAMINASES_2"/>
    <property type="match status" value="1"/>
</dbReference>
<dbReference type="CDD" id="cd01284">
    <property type="entry name" value="Riboflavin_deaminase-reductase"/>
    <property type="match status" value="1"/>
</dbReference>
<dbReference type="PANTHER" id="PTHR11079:SF162">
    <property type="entry name" value="RIBOFLAVIN BIOSYNTHESIS PROTEIN PYRD, CHLOROPLASTIC"/>
    <property type="match status" value="1"/>
</dbReference>
<comment type="caution">
    <text evidence="2">The sequence shown here is derived from an EMBL/GenBank/DDBJ whole genome shotgun (WGS) entry which is preliminary data.</text>
</comment>
<sequence>MQNDEKYMLRALELSQQALPQCHPNPPVGCVLVKNGSIISEGYTQPPGQHHAEAHAIAQYLENRLANQLVNEHKENTPVDFSDVTAYVTLEPCSFVGRTPSCANTLATLGVKRVVVAMIDPDPRNSGKGLDRIKQANIQVDVGICEDHVKAFISQYLIK</sequence>
<dbReference type="PANTHER" id="PTHR11079">
    <property type="entry name" value="CYTOSINE DEAMINASE FAMILY MEMBER"/>
    <property type="match status" value="1"/>
</dbReference>
<evidence type="ECO:0000313" key="2">
    <source>
        <dbReference type="EMBL" id="OZS42400.1"/>
    </source>
</evidence>